<dbReference type="EMBL" id="VNJI01000002">
    <property type="protein sequence ID" value="TVY11583.1"/>
    <property type="molecule type" value="Genomic_DNA"/>
</dbReference>
<sequence>MRFGAFLLGGLVGAAAAVYLTGKSKPMLWSVLGKNDALGSMMMNSMNDKSDKSKSKFGDSSGSAKSNASFQGNKAKGHEEQFSAAAAGGMSKVTEFVNQDPQLKAQVNEILSSNNQSEQSQVQ</sequence>
<dbReference type="AlphaFoldDB" id="A0A559KHH5"/>
<reference evidence="2 3" key="1">
    <citation type="submission" date="2019-07" db="EMBL/GenBank/DDBJ databases">
        <authorList>
            <person name="Kim J."/>
        </authorList>
    </citation>
    <scope>NUCLEOTIDE SEQUENCE [LARGE SCALE GENOMIC DNA]</scope>
    <source>
        <strain evidence="2 3">JC52</strain>
    </source>
</reference>
<gene>
    <name evidence="2" type="ORF">FPZ49_02455</name>
</gene>
<proteinExistence type="predicted"/>
<evidence type="ECO:0008006" key="4">
    <source>
        <dbReference type="Google" id="ProtNLM"/>
    </source>
</evidence>
<name>A0A559KHH5_9BACL</name>
<protein>
    <recommendedName>
        <fullName evidence="4">YtxH domain-containing protein</fullName>
    </recommendedName>
</protein>
<evidence type="ECO:0000313" key="2">
    <source>
        <dbReference type="EMBL" id="TVY11583.1"/>
    </source>
</evidence>
<feature type="compositionally biased region" description="Basic and acidic residues" evidence="1">
    <location>
        <begin position="48"/>
        <end position="57"/>
    </location>
</feature>
<comment type="caution">
    <text evidence="2">The sequence shown here is derived from an EMBL/GenBank/DDBJ whole genome shotgun (WGS) entry which is preliminary data.</text>
</comment>
<accession>A0A559KHH5</accession>
<feature type="region of interest" description="Disordered" evidence="1">
    <location>
        <begin position="40"/>
        <end position="83"/>
    </location>
</feature>
<organism evidence="2 3">
    <name type="scientific">Paenibacillus cremeus</name>
    <dbReference type="NCBI Taxonomy" id="2163881"/>
    <lineage>
        <taxon>Bacteria</taxon>
        <taxon>Bacillati</taxon>
        <taxon>Bacillota</taxon>
        <taxon>Bacilli</taxon>
        <taxon>Bacillales</taxon>
        <taxon>Paenibacillaceae</taxon>
        <taxon>Paenibacillus</taxon>
    </lineage>
</organism>
<dbReference type="RefSeq" id="WP_144842823.1">
    <property type="nucleotide sequence ID" value="NZ_VNJI01000002.1"/>
</dbReference>
<dbReference type="Proteomes" id="UP000317036">
    <property type="component" value="Unassembled WGS sequence"/>
</dbReference>
<evidence type="ECO:0000313" key="3">
    <source>
        <dbReference type="Proteomes" id="UP000317036"/>
    </source>
</evidence>
<keyword evidence="3" id="KW-1185">Reference proteome</keyword>
<evidence type="ECO:0000256" key="1">
    <source>
        <dbReference type="SAM" id="MobiDB-lite"/>
    </source>
</evidence>